<feature type="transmembrane region" description="Helical" evidence="6">
    <location>
        <begin position="108"/>
        <end position="131"/>
    </location>
</feature>
<evidence type="ECO:0000256" key="6">
    <source>
        <dbReference type="SAM" id="Phobius"/>
    </source>
</evidence>
<evidence type="ECO:0000256" key="2">
    <source>
        <dbReference type="ARBA" id="ARBA00022475"/>
    </source>
</evidence>
<gene>
    <name evidence="8" type="ORF">C1872_09555</name>
    <name evidence="7" type="ORF">C1875_11945</name>
</gene>
<proteinExistence type="predicted"/>
<dbReference type="Pfam" id="PF01554">
    <property type="entry name" value="MatE"/>
    <property type="match status" value="2"/>
</dbReference>
<feature type="transmembrane region" description="Helical" evidence="6">
    <location>
        <begin position="206"/>
        <end position="225"/>
    </location>
</feature>
<dbReference type="Proteomes" id="UP000253752">
    <property type="component" value="Unassembled WGS sequence"/>
</dbReference>
<feature type="transmembrane region" description="Helical" evidence="6">
    <location>
        <begin position="248"/>
        <end position="270"/>
    </location>
</feature>
<evidence type="ECO:0000313" key="7">
    <source>
        <dbReference type="EMBL" id="RDB68194.1"/>
    </source>
</evidence>
<evidence type="ECO:0000256" key="3">
    <source>
        <dbReference type="ARBA" id="ARBA00022692"/>
    </source>
</evidence>
<dbReference type="RefSeq" id="WP_009306492.1">
    <property type="nucleotide sequence ID" value="NZ_CABHNG010000023.1"/>
</dbReference>
<evidence type="ECO:0000256" key="1">
    <source>
        <dbReference type="ARBA" id="ARBA00004651"/>
    </source>
</evidence>
<dbReference type="AlphaFoldDB" id="A0A369MPQ0"/>
<dbReference type="GeneID" id="69511725"/>
<feature type="transmembrane region" description="Helical" evidence="6">
    <location>
        <begin position="364"/>
        <end position="386"/>
    </location>
</feature>
<keyword evidence="3 6" id="KW-0812">Transmembrane</keyword>
<dbReference type="Proteomes" id="UP000253970">
    <property type="component" value="Unassembled WGS sequence"/>
</dbReference>
<evidence type="ECO:0000313" key="10">
    <source>
        <dbReference type="Proteomes" id="UP000253970"/>
    </source>
</evidence>
<feature type="transmembrane region" description="Helical" evidence="6">
    <location>
        <begin position="398"/>
        <end position="423"/>
    </location>
</feature>
<evidence type="ECO:0000256" key="5">
    <source>
        <dbReference type="ARBA" id="ARBA00023136"/>
    </source>
</evidence>
<keyword evidence="2" id="KW-1003">Cell membrane</keyword>
<feature type="transmembrane region" description="Helical" evidence="6">
    <location>
        <begin position="58"/>
        <end position="87"/>
    </location>
</feature>
<protein>
    <submittedName>
        <fullName evidence="8">Multidrug transporter MatE</fullName>
    </submittedName>
</protein>
<dbReference type="GO" id="GO:0042910">
    <property type="term" value="F:xenobiotic transmembrane transporter activity"/>
    <property type="evidence" value="ECO:0007669"/>
    <property type="project" value="InterPro"/>
</dbReference>
<dbReference type="EMBL" id="PPTU01000022">
    <property type="protein sequence ID" value="RDB68194.1"/>
    <property type="molecule type" value="Genomic_DNA"/>
</dbReference>
<dbReference type="EMBL" id="PPTX01000014">
    <property type="protein sequence ID" value="RDB78722.1"/>
    <property type="molecule type" value="Genomic_DNA"/>
</dbReference>
<dbReference type="PANTHER" id="PTHR43823">
    <property type="entry name" value="SPORULATION PROTEIN YKVU"/>
    <property type="match status" value="1"/>
</dbReference>
<organism evidence="8 9">
    <name type="scientific">Eggerthella lenta</name>
    <name type="common">Eubacterium lentum</name>
    <dbReference type="NCBI Taxonomy" id="84112"/>
    <lineage>
        <taxon>Bacteria</taxon>
        <taxon>Bacillati</taxon>
        <taxon>Actinomycetota</taxon>
        <taxon>Coriobacteriia</taxon>
        <taxon>Eggerthellales</taxon>
        <taxon>Eggerthellaceae</taxon>
        <taxon>Eggerthella</taxon>
    </lineage>
</organism>
<dbReference type="InterPro" id="IPR002528">
    <property type="entry name" value="MATE_fam"/>
</dbReference>
<feature type="transmembrane region" description="Helical" evidence="6">
    <location>
        <begin position="143"/>
        <end position="163"/>
    </location>
</feature>
<keyword evidence="5 6" id="KW-0472">Membrane</keyword>
<dbReference type="GO" id="GO:0015297">
    <property type="term" value="F:antiporter activity"/>
    <property type="evidence" value="ECO:0007669"/>
    <property type="project" value="InterPro"/>
</dbReference>
<evidence type="ECO:0000256" key="4">
    <source>
        <dbReference type="ARBA" id="ARBA00022989"/>
    </source>
</evidence>
<comment type="subcellular location">
    <subcellularLocation>
        <location evidence="1">Cell membrane</location>
        <topology evidence="1">Multi-pass membrane protein</topology>
    </subcellularLocation>
</comment>
<feature type="transmembrane region" description="Helical" evidence="6">
    <location>
        <begin position="429"/>
        <end position="448"/>
    </location>
</feature>
<name>A0A369MPQ0_EGGLN</name>
<evidence type="ECO:0000313" key="9">
    <source>
        <dbReference type="Proteomes" id="UP000253752"/>
    </source>
</evidence>
<reference evidence="9 10" key="1">
    <citation type="journal article" date="2018" name="Elife">
        <title>Discovery and characterization of a prevalent human gut bacterial enzyme sufficient for the inactivation of a family of plant toxins.</title>
        <authorList>
            <person name="Koppel N."/>
            <person name="Bisanz J.E."/>
            <person name="Pandelia M.E."/>
            <person name="Turnbaugh P.J."/>
            <person name="Balskus E.P."/>
        </authorList>
    </citation>
    <scope>NUCLEOTIDE SEQUENCE [LARGE SCALE GENOMIC DNA]</scope>
    <source>
        <strain evidence="8 9">MR1 #12</strain>
        <strain evidence="7 10">W1 BHI 6</strain>
    </source>
</reference>
<keyword evidence="4 6" id="KW-1133">Transmembrane helix</keyword>
<evidence type="ECO:0000313" key="8">
    <source>
        <dbReference type="EMBL" id="RDB78722.1"/>
    </source>
</evidence>
<feature type="transmembrane region" description="Helical" evidence="6">
    <location>
        <begin position="326"/>
        <end position="352"/>
    </location>
</feature>
<dbReference type="GO" id="GO:0005886">
    <property type="term" value="C:plasma membrane"/>
    <property type="evidence" value="ECO:0007669"/>
    <property type="project" value="UniProtKB-SubCell"/>
</dbReference>
<dbReference type="InterPro" id="IPR051327">
    <property type="entry name" value="MATE_MepA_subfamily"/>
</dbReference>
<sequence length="475" mass="50529">MAEDATAVAVTDEDRELATKPVHGLFVKYSLITLIGMAAQAVMVILEGVIIGNGLGSFGLAVVGIIMPLELLNLALGGSLGMGVATVAGNRLGAGDMAGARKAFGQGFWLSTYLILAVSALIFIFAPQIALMLGATPDLVDGVVTFMRIFVCFYPFCILGQMMSSVLRVDEKPGLATAAMFGSAVLAIVWLYCSIFLANMGVAGAAVYYGLSIGLWFVAVFYFVFSKHTKFKIAFSDMKLEGKLCKEILTIGLPTFLVQAASLLYTIVINNYLGVLGGDLEIGAFAILNGYLVYILNMMWLCSTYGVQPLASVNNGAKRPDRLKTLIRASLVDTAAAIAVVSALFILCAVPICTIFCGDEPDLIALAAANTLPLCLLACLGSASNVMSAYFQAVDKVVIATVLGMSRYLLFTVPCIIIMSSFMGITGVWWAQPVADVLCFAFTMVFVVRELRRLGSLRVERTVDSSDLSKEGAVA</sequence>
<feature type="transmembrane region" description="Helical" evidence="6">
    <location>
        <begin position="282"/>
        <end position="305"/>
    </location>
</feature>
<dbReference type="PANTHER" id="PTHR43823:SF3">
    <property type="entry name" value="MULTIDRUG EXPORT PROTEIN MEPA"/>
    <property type="match status" value="1"/>
</dbReference>
<comment type="caution">
    <text evidence="8">The sequence shown here is derived from an EMBL/GenBank/DDBJ whole genome shotgun (WGS) entry which is preliminary data.</text>
</comment>
<feature type="transmembrane region" description="Helical" evidence="6">
    <location>
        <begin position="175"/>
        <end position="200"/>
    </location>
</feature>
<accession>A0A369MPQ0</accession>
<feature type="transmembrane region" description="Helical" evidence="6">
    <location>
        <begin position="25"/>
        <end position="46"/>
    </location>
</feature>